<proteinExistence type="predicted"/>
<evidence type="ECO:0000313" key="2">
    <source>
        <dbReference type="Proteomes" id="UP000199570"/>
    </source>
</evidence>
<dbReference type="AlphaFoldDB" id="A0A1H1F4I1"/>
<reference evidence="2" key="1">
    <citation type="submission" date="2016-10" db="EMBL/GenBank/DDBJ databases">
        <authorList>
            <person name="Varghese N."/>
            <person name="Submissions S."/>
        </authorList>
    </citation>
    <scope>NUCLEOTIDE SEQUENCE [LARGE SCALE GENOMIC DNA]</scope>
    <source>
        <strain evidence="2">BS3775</strain>
    </source>
</reference>
<evidence type="ECO:0000313" key="1">
    <source>
        <dbReference type="EMBL" id="SDQ95316.1"/>
    </source>
</evidence>
<accession>A0A1H1F4I1</accession>
<name>A0A1H1F4I1_9PSED</name>
<dbReference type="Proteomes" id="UP000199570">
    <property type="component" value="Unassembled WGS sequence"/>
</dbReference>
<protein>
    <submittedName>
        <fullName evidence="1">Uncharacterized protein</fullName>
    </submittedName>
</protein>
<sequence length="33" mass="3941">MFSLSNAVDYYWPTPNGQKVAIFLEESERFMRL</sequence>
<organism evidence="1 2">
    <name type="scientific">Pseudomonas moorei</name>
    <dbReference type="NCBI Taxonomy" id="395599"/>
    <lineage>
        <taxon>Bacteria</taxon>
        <taxon>Pseudomonadati</taxon>
        <taxon>Pseudomonadota</taxon>
        <taxon>Gammaproteobacteria</taxon>
        <taxon>Pseudomonadales</taxon>
        <taxon>Pseudomonadaceae</taxon>
        <taxon>Pseudomonas</taxon>
    </lineage>
</organism>
<keyword evidence="2" id="KW-1185">Reference proteome</keyword>
<gene>
    <name evidence="1" type="ORF">SAMN04490195_2483</name>
</gene>
<dbReference type="EMBL" id="FNKJ01000003">
    <property type="protein sequence ID" value="SDQ95316.1"/>
    <property type="molecule type" value="Genomic_DNA"/>
</dbReference>